<feature type="non-terminal residue" evidence="1">
    <location>
        <position position="1"/>
    </location>
</feature>
<keyword evidence="2" id="KW-1185">Reference proteome</keyword>
<name>A0A8X6TG61_NEPPI</name>
<sequence>SNCPGHDDCYDDLSS</sequence>
<proteinExistence type="predicted"/>
<evidence type="ECO:0000313" key="1">
    <source>
        <dbReference type="EMBL" id="GFT07246.1"/>
    </source>
</evidence>
<dbReference type="EMBL" id="BMAW01056700">
    <property type="protein sequence ID" value="GFT07246.1"/>
    <property type="molecule type" value="Genomic_DNA"/>
</dbReference>
<comment type="caution">
    <text evidence="1">The sequence shown here is derived from an EMBL/GenBank/DDBJ whole genome shotgun (WGS) entry which is preliminary data.</text>
</comment>
<organism evidence="1 2">
    <name type="scientific">Nephila pilipes</name>
    <name type="common">Giant wood spider</name>
    <name type="synonym">Nephila maculata</name>
    <dbReference type="NCBI Taxonomy" id="299642"/>
    <lineage>
        <taxon>Eukaryota</taxon>
        <taxon>Metazoa</taxon>
        <taxon>Ecdysozoa</taxon>
        <taxon>Arthropoda</taxon>
        <taxon>Chelicerata</taxon>
        <taxon>Arachnida</taxon>
        <taxon>Araneae</taxon>
        <taxon>Araneomorphae</taxon>
        <taxon>Entelegynae</taxon>
        <taxon>Araneoidea</taxon>
        <taxon>Nephilidae</taxon>
        <taxon>Nephila</taxon>
    </lineage>
</organism>
<evidence type="ECO:0000313" key="2">
    <source>
        <dbReference type="Proteomes" id="UP000887013"/>
    </source>
</evidence>
<accession>A0A8X6TG61</accession>
<gene>
    <name evidence="1" type="primary">gpatch11</name>
    <name evidence="1" type="ORF">NPIL_179111</name>
</gene>
<dbReference type="Proteomes" id="UP000887013">
    <property type="component" value="Unassembled WGS sequence"/>
</dbReference>
<dbReference type="OrthoDB" id="786951at2759"/>
<reference evidence="1" key="1">
    <citation type="submission" date="2020-08" db="EMBL/GenBank/DDBJ databases">
        <title>Multicomponent nature underlies the extraordinary mechanical properties of spider dragline silk.</title>
        <authorList>
            <person name="Kono N."/>
            <person name="Nakamura H."/>
            <person name="Mori M."/>
            <person name="Yoshida Y."/>
            <person name="Ohtoshi R."/>
            <person name="Malay A.D."/>
            <person name="Moran D.A.P."/>
            <person name="Tomita M."/>
            <person name="Numata K."/>
            <person name="Arakawa K."/>
        </authorList>
    </citation>
    <scope>NUCLEOTIDE SEQUENCE</scope>
</reference>
<protein>
    <submittedName>
        <fullName evidence="1">G patch domain-containing protein 11</fullName>
    </submittedName>
</protein>